<dbReference type="EMBL" id="KF900379">
    <property type="protein sequence ID" value="AIE92881.1"/>
    <property type="molecule type" value="Genomic_DNA"/>
</dbReference>
<accession>A0A075FTT1</accession>
<evidence type="ECO:0000256" key="1">
    <source>
        <dbReference type="SAM" id="MobiDB-lite"/>
    </source>
</evidence>
<dbReference type="PANTHER" id="PTHR39198">
    <property type="entry name" value="HYPOTHETICAL MEMBRANE PROTEIN, CONSERVED"/>
    <property type="match status" value="1"/>
</dbReference>
<evidence type="ECO:0000259" key="3">
    <source>
        <dbReference type="Pfam" id="PF07705"/>
    </source>
</evidence>
<dbReference type="PANTHER" id="PTHR39198:SF1">
    <property type="entry name" value="ALPHA-GALACTOSIDASE NEW3 DOMAIN-CONTAINING PROTEIN"/>
    <property type="match status" value="1"/>
</dbReference>
<dbReference type="Gene3D" id="2.60.40.10">
    <property type="entry name" value="Immunoglobulins"/>
    <property type="match status" value="1"/>
</dbReference>
<feature type="compositionally biased region" description="Polar residues" evidence="1">
    <location>
        <begin position="324"/>
        <end position="345"/>
    </location>
</feature>
<feature type="region of interest" description="Disordered" evidence="1">
    <location>
        <begin position="324"/>
        <end position="350"/>
    </location>
</feature>
<keyword evidence="2" id="KW-1133">Transmembrane helix</keyword>
<sequence length="1698" mass="185482">METVKVRSSIAMVLIMTMSLFATLEFSERAEGSEIVLTDAIQVVNGGTHSDRMVSMDADSFGNTHFVWSRNSHHLYYKMLDARGDVLIDETQISNPGTHRAWHPDVAVDTDDNVHIVWADKSNQWSILYTLLDPSQDDQDGSSGLDAVLSIINDEEIASHAQNRDWPAIAVDSQKNPHIVWEDAYEQLDKFYQQPQIYYKMLEIDLPGREAIVAIEETLLTPIIGHKGHPDVAVDADDLVQVVWDDTRGGKVEMVVPIDTSGSMNTEWADMCVVFYGGNFASGGSFEGLKPMLVDANMTVFETLYALSGNWPAAATSGTCASAYQTGGSGSQGPRSTHLGQTPSDDSGGIRELTEVVYNGGAVNLPQDGGYYSEFWGPASTWACLSWRDAQGRMGNSANPPTQLDHRWNPNATKIVIPISDEGPYGGDPAQQSDDTQSINEAHDACVISDIVPVPLMAAGWGQGSTDVGSHMQDLAQCPNGFVSVGTRTCPGTTTRNTNAGGQMYSFPTGSSSAADLQLMVEALVYLATNNSREIFISILDPYALLESPWAGWTKGDPGTKVVNNRYVEDIGPSSDHQGYGHLVVVNDTRITLQDAFSLHPSIAIDTSGNTHIAWMDGRAYGFDIAENYEIYYVRLRLRGAAAWDGAPEGLPSYGIKQITDSVISTVEGIDGVDEDRPYGANSHMPEILTDSFDNVHISWLDNGNETQGETVMYVRLNHTNDDYPEGFPLNSLAWGVIDPWEVHEVSEWESDKLGPNSPFAPDLGQPPAFANDLGSGVHIAWSDTNRCNDQNNQGQYTICYVHVLTGLVEVALTETETFYHTIEPGQQTTYNMTISNPTPGPAELVADTYTVYLSGVPNNWTATLFFATNHTPIFDSTPVFLRGGDIVSVYMRVRAPTIYQADEDELAAITVHALSHKDPAIADERLTLTLMDVVHGINLDTSHFQVDVEQGQSAIFSITVTNTGNVYDTFAFYDPASPEGQTEWGLPFGWGVSFPISLSLDPGQSVTRNLQVSVPTSQEPGTFVIYLKGWSTGEPVLSIDRGTYDVLELWVNVSIRSSGNIVFNLGETTQHVLPGECAEFDIEVTKHFTPGHLIFTTPGGPDERPPEISESTWRYDHWTVDLDFTNAPGGNGIGDNDPRYWSIIEMPYTVTAIMCAPYNATAGLGDSTTVKAHLEGAPRVRDSVVLVTNVIQVYDLEASVPQTILQLHPGESFQLDTNIANEGNGPDRYDISVNSIVDSNGNSDVWDLDIPRVLFEELPRDASQDLAIHINVPEKTYAGEYVVRLDVFSEEPYEGTKLRDSIILNIEIVEFHDMRIELDPAVESRIKTTAPGRVVRYTMNVSNFGNVPDQPSIHNHTQTGAGWDAIPGMNTLSGWRVNFALLEGFDSEFPIERQCVQLTVGDTPAPDECYKTAVGTSAGTVMLPQMQAYTTLHLVAIIHIDPAAALSNREIGIKVLSAFGSAETGGDYDETSIWDDSCTIDMNGDGLPDNTHPNCDSNEQILELRLRAPDLEIVSVQADQKKAKVGEMLSVNVQIRNIGNIHATDVNVVLCVDQSKRSIQKNGCHEENVAYRQLVEAIMPVGSSGDEDPPSLTLLYLVKAGSHDIAVVLDPDNMIVESNEENNIEMIPGKMGSNLGFIDVGVEIFAQYSVPAIILGATIALMGVAGVVMYGRRMEALTRFAEKSSLIANLSDDDQVF</sequence>
<evidence type="ECO:0000313" key="4">
    <source>
        <dbReference type="EMBL" id="AIE92881.1"/>
    </source>
</evidence>
<dbReference type="Pfam" id="PF07705">
    <property type="entry name" value="CARDB"/>
    <property type="match status" value="1"/>
</dbReference>
<evidence type="ECO:0000256" key="2">
    <source>
        <dbReference type="SAM" id="Phobius"/>
    </source>
</evidence>
<feature type="domain" description="CARDB" evidence="3">
    <location>
        <begin position="1509"/>
        <end position="1625"/>
    </location>
</feature>
<keyword evidence="2" id="KW-0812">Transmembrane</keyword>
<organism evidence="4">
    <name type="scientific">uncultured marine group II/III euryarchaeote AD1000_29_E08</name>
    <dbReference type="NCBI Taxonomy" id="1457749"/>
    <lineage>
        <taxon>Archaea</taxon>
        <taxon>Methanobacteriati</taxon>
        <taxon>Methanobacteriota</taxon>
        <taxon>environmental samples</taxon>
    </lineage>
</organism>
<dbReference type="InterPro" id="IPR011635">
    <property type="entry name" value="CARDB"/>
</dbReference>
<keyword evidence="2" id="KW-0472">Membrane</keyword>
<name>A0A075FTT1_9EURY</name>
<dbReference type="InterPro" id="IPR013783">
    <property type="entry name" value="Ig-like_fold"/>
</dbReference>
<feature type="transmembrane region" description="Helical" evidence="2">
    <location>
        <begin position="1649"/>
        <end position="1671"/>
    </location>
</feature>
<proteinExistence type="predicted"/>
<reference evidence="4" key="1">
    <citation type="journal article" date="2014" name="Genome Biol. Evol.">
        <title>Pangenome evidence for extensive interdomain horizontal transfer affecting lineage core and shell genes in uncultured planktonic thaumarchaeota and euryarchaeota.</title>
        <authorList>
            <person name="Deschamps P."/>
            <person name="Zivanovic Y."/>
            <person name="Moreira D."/>
            <person name="Rodriguez-Valera F."/>
            <person name="Lopez-Garcia P."/>
        </authorList>
    </citation>
    <scope>NUCLEOTIDE SEQUENCE</scope>
</reference>
<protein>
    <recommendedName>
        <fullName evidence="3">CARDB domain-containing protein</fullName>
    </recommendedName>
</protein>